<organism evidence="2 3">
    <name type="scientific">Citreimonas salinaria</name>
    <dbReference type="NCBI Taxonomy" id="321339"/>
    <lineage>
        <taxon>Bacteria</taxon>
        <taxon>Pseudomonadati</taxon>
        <taxon>Pseudomonadota</taxon>
        <taxon>Alphaproteobacteria</taxon>
        <taxon>Rhodobacterales</taxon>
        <taxon>Roseobacteraceae</taxon>
        <taxon>Citreimonas</taxon>
    </lineage>
</organism>
<evidence type="ECO:0000256" key="1">
    <source>
        <dbReference type="ARBA" id="ARBA00023172"/>
    </source>
</evidence>
<protein>
    <recommendedName>
        <fullName evidence="4">Phage integrase family protein</fullName>
    </recommendedName>
</protein>
<keyword evidence="1" id="KW-0233">DNA recombination</keyword>
<dbReference type="GO" id="GO:0015074">
    <property type="term" value="P:DNA integration"/>
    <property type="evidence" value="ECO:0007669"/>
    <property type="project" value="InterPro"/>
</dbReference>
<gene>
    <name evidence="2" type="ORF">SAMN05444340_12033</name>
</gene>
<dbReference type="GO" id="GO:0003677">
    <property type="term" value="F:DNA binding"/>
    <property type="evidence" value="ECO:0007669"/>
    <property type="project" value="InterPro"/>
</dbReference>
<evidence type="ECO:0000313" key="2">
    <source>
        <dbReference type="EMBL" id="SDY83888.1"/>
    </source>
</evidence>
<dbReference type="OrthoDB" id="7731265at2"/>
<accession>A0A1H3N507</accession>
<evidence type="ECO:0008006" key="4">
    <source>
        <dbReference type="Google" id="ProtNLM"/>
    </source>
</evidence>
<reference evidence="2 3" key="1">
    <citation type="submission" date="2016-10" db="EMBL/GenBank/DDBJ databases">
        <authorList>
            <person name="de Groot N.N."/>
        </authorList>
    </citation>
    <scope>NUCLEOTIDE SEQUENCE [LARGE SCALE GENOMIC DNA]</scope>
    <source>
        <strain evidence="2 3">DSM 26880</strain>
    </source>
</reference>
<dbReference type="STRING" id="321339.SAMN05444340_12033"/>
<dbReference type="SUPFAM" id="SSF56349">
    <property type="entry name" value="DNA breaking-rejoining enzymes"/>
    <property type="match status" value="1"/>
</dbReference>
<name>A0A1H3N507_9RHOB</name>
<dbReference type="Proteomes" id="UP000199286">
    <property type="component" value="Unassembled WGS sequence"/>
</dbReference>
<dbReference type="EMBL" id="FNPF01000020">
    <property type="protein sequence ID" value="SDY83888.1"/>
    <property type="molecule type" value="Genomic_DNA"/>
</dbReference>
<dbReference type="RefSeq" id="WP_143042346.1">
    <property type="nucleotide sequence ID" value="NZ_FNPF01000020.1"/>
</dbReference>
<keyword evidence="3" id="KW-1185">Reference proteome</keyword>
<evidence type="ECO:0000313" key="3">
    <source>
        <dbReference type="Proteomes" id="UP000199286"/>
    </source>
</evidence>
<dbReference type="GO" id="GO:0006310">
    <property type="term" value="P:DNA recombination"/>
    <property type="evidence" value="ECO:0007669"/>
    <property type="project" value="UniProtKB-KW"/>
</dbReference>
<dbReference type="InterPro" id="IPR011010">
    <property type="entry name" value="DNA_brk_join_enz"/>
</dbReference>
<dbReference type="Gene3D" id="1.10.443.10">
    <property type="entry name" value="Intergrase catalytic core"/>
    <property type="match status" value="1"/>
</dbReference>
<proteinExistence type="predicted"/>
<dbReference type="InterPro" id="IPR013762">
    <property type="entry name" value="Integrase-like_cat_sf"/>
</dbReference>
<dbReference type="AlphaFoldDB" id="A0A1H3N507"/>
<sequence length="725" mass="80634">MNDQSMPRVNTLQDVLLLLPHLYSDSSAKAYQAAFHRVEKLTGQRLATIPADPKVWSELAGQIVWAGHFKGRTQQAAARAFDTWCGKISAAIRRAQDQAVPQDTDSSAADAWALLLRYIKEAENSHDAAGARILPNMSSLSVSNLRARLGHVRPTEVTRKIAEDTLRALPADKASTFRRSIRFFDKLIAQRDRHPPITALLPASAVGPLRTLRDAPVDWERFLPSFQNSLDRLIAVGIRGRAPTRDIFDGRLGDDPLAARRAARRHRRKPVGNPVMAEKGYRSALSWLVRHTYPDCNDAYGLTDIRHLLSAENIERAVQHFVARAAQDPALIDVPQTSSLGTYLASLSSLVRTNELDAAVLDAIEDTRWEHVTHQMNEMSSIRAAFIKKLDRDPGIVHVILSAPRTLMREAQRDLARWDDLSPHARYRCLHLCMATAMFGLQLGRPLRTKNVHELTIAGTLPELHSPRGADSQAWIDIARGHVKNRRSIESPLPRSAWDALRIWIDEGRPRWIALHADRGAHDNDYLLPGTRGGTVCRQIKAWNRGMDCLGLTGMTPHMMRHVAATIFLARHPGQYGTVADLLGDRPETVEAFYARGAGHAAARIFAEVLEERRCCPRTGLRHGRQAFPFSTASCASTARVCEGFGPRPGTTSCRQWACWPPRGSGPRRGVSRQAPPYPEISWMCSRGSCCLSGKPVPARPQITWSGFRCSPSGRCFWKRAGGQC</sequence>